<evidence type="ECO:0000313" key="12">
    <source>
        <dbReference type="EMBL" id="KAK9723075.1"/>
    </source>
</evidence>
<feature type="domain" description="ABC transmembrane type-1" evidence="11">
    <location>
        <begin position="62"/>
        <end position="353"/>
    </location>
</feature>
<feature type="transmembrane region" description="Helical" evidence="9">
    <location>
        <begin position="766"/>
        <end position="793"/>
    </location>
</feature>
<dbReference type="PROSITE" id="PS50929">
    <property type="entry name" value="ABC_TM1F"/>
    <property type="match status" value="2"/>
</dbReference>
<sequence>MTEKDTHLHDRPTDTQHDNLSKIFSQEKETNTEQPTNSTSRKYGYFDLYRFASKGDKALMMLGLAGASISGVAAPLMTMVTGDLIDLFSSYFSSTARMSPDKFQSEIDRLVLYFIYIGIVTFFCSYASRSTFAWTGGKISRRIREEYLKAVLRQDIAYFDQLGPGEVATRISNDTHLIHDGISVKVTMAFQVLSVIISGFIIAFIRNWKLSLVVCCLFPLVLITVGISAYFVDNVVRKESDLYSKAGTHAEEVISSARTFTTFGIQKKLSEKYDMFLAEIQLISGTKAIATAISQSGVLLWILLVHCLAFWYGGAMVVEGEIQIGTVNTVIVSIFLGALALNGIAPTFQAFTKARSAGSKLFDAIDRIPPIDSASNIGTILDSPVGHIQLCNVKFQYPARPTVEVLKSISLDIRPGTTVALVGSSGSGKSTIIELIERYHDTISGQVLFDGYDIRDLNLKWLRQNISLVSQEPTLFSTTIWENVAYGLVGTQSENAVKEERMRLIIEACKMANAHDFIMSLPLKYETTTGERGFLLSGGQKQRIAIARAIVKNPKVLLLDEATSALDTQAEGVVQDALNRVAQNRTTIIVAHRLSTIRHATKIVVLNNGEIVETGNHNELMELNGIYARLIEAQSIDRGNVGNLERAIPQSLSFNPSSSSTKTPSLRPEFISKECIEYTAPDVTSEVKDEDIEAGIVKSYRTLELIKAISKANSKEIGYSITGSLSSIINGGINPAFGILFGYLVTDLSVPITGPSVAEQVTNNKNYWTLLLLYVTIVVSIAQWLSTYSFVVASERLALRLRSISFRSILRQDIGWFDIKENTSGALTSKLALDATLVQGLTGMTAGVLINFSTCIILGIVIGLVFDWKLTLVATPFVPVLVVAAVIDIQMSEGYQDQIREAYENSSQIASEAVRAIRTVASLTREEGVSNIYHQELEKPLLAGKKNALRGSLAYAFSQCIINFATALVFWYGGKKMKDSNDIGNLTSFIVVSEAVIFGAQSAGQIFAYLPDISSAKAAASNILRILQRIPIIDTWSNQGKIIQTTEGHIKMEDVYFRHPTRAAQYILKKLSLEIKPGQYAALVGPSGSGKSTTISLIERFYNIQKGRILLDEQNITDLNVNSLRQHISLVSQEPVLYNMTIKENIVIGAAASVTQEDVIQVCRDANIHDFIVSLPDGYDTYVGGSGTQLSGGQKQRISIARALIRNPSILLLDEATSALDSQSEKSVQKALDKASFGRTTIAIAHRLSTIQHADIIFVLKDGTIVERGSHKELLNLRGTYYEMIQEQDVNMIMSVS</sequence>
<comment type="subcellular location">
    <subcellularLocation>
        <location evidence="1">Membrane</location>
        <topology evidence="1">Multi-pass membrane protein</topology>
    </subcellularLocation>
</comment>
<dbReference type="CDD" id="cd03249">
    <property type="entry name" value="ABC_MTABC3_MDL1_MDL2"/>
    <property type="match status" value="2"/>
</dbReference>
<keyword evidence="6 9" id="KW-1133">Transmembrane helix</keyword>
<proteinExistence type="inferred from homology"/>
<evidence type="ECO:0000256" key="5">
    <source>
        <dbReference type="ARBA" id="ARBA00022840"/>
    </source>
</evidence>
<dbReference type="Gene3D" id="3.40.50.300">
    <property type="entry name" value="P-loop containing nucleotide triphosphate hydrolases"/>
    <property type="match status" value="2"/>
</dbReference>
<feature type="domain" description="ABC transporter" evidence="10">
    <location>
        <begin position="1050"/>
        <end position="1287"/>
    </location>
</feature>
<dbReference type="PANTHER" id="PTHR43394">
    <property type="entry name" value="ATP-DEPENDENT PERMEASE MDL1, MITOCHONDRIAL"/>
    <property type="match status" value="1"/>
</dbReference>
<feature type="transmembrane region" description="Helical" evidence="9">
    <location>
        <begin position="298"/>
        <end position="318"/>
    </location>
</feature>
<evidence type="ECO:0000256" key="9">
    <source>
        <dbReference type="SAM" id="Phobius"/>
    </source>
</evidence>
<feature type="domain" description="ABC transporter" evidence="10">
    <location>
        <begin position="388"/>
        <end position="633"/>
    </location>
</feature>
<dbReference type="InterPro" id="IPR003593">
    <property type="entry name" value="AAA+_ATPase"/>
</dbReference>
<keyword evidence="3 9" id="KW-0812">Transmembrane</keyword>
<feature type="transmembrane region" description="Helical" evidence="9">
    <location>
        <begin position="211"/>
        <end position="232"/>
    </location>
</feature>
<organism evidence="12 13">
    <name type="scientific">Basidiobolus ranarum</name>
    <dbReference type="NCBI Taxonomy" id="34480"/>
    <lineage>
        <taxon>Eukaryota</taxon>
        <taxon>Fungi</taxon>
        <taxon>Fungi incertae sedis</taxon>
        <taxon>Zoopagomycota</taxon>
        <taxon>Entomophthoromycotina</taxon>
        <taxon>Basidiobolomycetes</taxon>
        <taxon>Basidiobolales</taxon>
        <taxon>Basidiobolaceae</taxon>
        <taxon>Basidiobolus</taxon>
    </lineage>
</organism>
<comment type="similarity">
    <text evidence="2">Belongs to the ABC transporter superfamily. ABCB family. Multidrug resistance exporter (TC 3.A.1.201) subfamily.</text>
</comment>
<evidence type="ECO:0000256" key="6">
    <source>
        <dbReference type="ARBA" id="ARBA00022989"/>
    </source>
</evidence>
<dbReference type="PROSITE" id="PS50893">
    <property type="entry name" value="ABC_TRANSPORTER_2"/>
    <property type="match status" value="2"/>
</dbReference>
<dbReference type="Pfam" id="PF00664">
    <property type="entry name" value="ABC_membrane"/>
    <property type="match status" value="2"/>
</dbReference>
<feature type="transmembrane region" description="Helical" evidence="9">
    <location>
        <begin position="110"/>
        <end position="128"/>
    </location>
</feature>
<feature type="transmembrane region" description="Helical" evidence="9">
    <location>
        <begin position="953"/>
        <end position="973"/>
    </location>
</feature>
<keyword evidence="4" id="KW-0547">Nucleotide-binding</keyword>
<dbReference type="CDD" id="cd18577">
    <property type="entry name" value="ABC_6TM_Pgp_ABCB1_D1_like"/>
    <property type="match status" value="1"/>
</dbReference>
<dbReference type="InterPro" id="IPR003439">
    <property type="entry name" value="ABC_transporter-like_ATP-bd"/>
</dbReference>
<protein>
    <submittedName>
        <fullName evidence="12">Uncharacterized protein</fullName>
    </submittedName>
</protein>
<keyword evidence="13" id="KW-1185">Reference proteome</keyword>
<dbReference type="PROSITE" id="PS00211">
    <property type="entry name" value="ABC_TRANSPORTER_1"/>
    <property type="match status" value="2"/>
</dbReference>
<evidence type="ECO:0000259" key="10">
    <source>
        <dbReference type="PROSITE" id="PS50893"/>
    </source>
</evidence>
<evidence type="ECO:0000256" key="8">
    <source>
        <dbReference type="SAM" id="MobiDB-lite"/>
    </source>
</evidence>
<evidence type="ECO:0000259" key="11">
    <source>
        <dbReference type="PROSITE" id="PS50929"/>
    </source>
</evidence>
<dbReference type="InterPro" id="IPR036640">
    <property type="entry name" value="ABC1_TM_sf"/>
</dbReference>
<accession>A0ABR2W8B2</accession>
<evidence type="ECO:0000256" key="1">
    <source>
        <dbReference type="ARBA" id="ARBA00004141"/>
    </source>
</evidence>
<evidence type="ECO:0000256" key="2">
    <source>
        <dbReference type="ARBA" id="ARBA00007577"/>
    </source>
</evidence>
<comment type="caution">
    <text evidence="12">The sequence shown here is derived from an EMBL/GenBank/DDBJ whole genome shotgun (WGS) entry which is preliminary data.</text>
</comment>
<dbReference type="CDD" id="cd18578">
    <property type="entry name" value="ABC_6TM_Pgp_ABCB1_D2_like"/>
    <property type="match status" value="1"/>
</dbReference>
<feature type="transmembrane region" description="Helical" evidence="9">
    <location>
        <begin position="186"/>
        <end position="205"/>
    </location>
</feature>
<feature type="transmembrane region" description="Helical" evidence="9">
    <location>
        <begin position="872"/>
        <end position="891"/>
    </location>
</feature>
<dbReference type="InterPro" id="IPR017871">
    <property type="entry name" value="ABC_transporter-like_CS"/>
</dbReference>
<feature type="transmembrane region" description="Helical" evidence="9">
    <location>
        <begin position="848"/>
        <end position="866"/>
    </location>
</feature>
<dbReference type="SUPFAM" id="SSF90123">
    <property type="entry name" value="ABC transporter transmembrane region"/>
    <property type="match status" value="2"/>
</dbReference>
<name>A0ABR2W8B2_9FUNG</name>
<feature type="region of interest" description="Disordered" evidence="8">
    <location>
        <begin position="1"/>
        <end position="20"/>
    </location>
</feature>
<feature type="transmembrane region" description="Helical" evidence="9">
    <location>
        <begin position="58"/>
        <end position="80"/>
    </location>
</feature>
<dbReference type="SUPFAM" id="SSF52540">
    <property type="entry name" value="P-loop containing nucleoside triphosphate hydrolases"/>
    <property type="match status" value="2"/>
</dbReference>
<dbReference type="InterPro" id="IPR027417">
    <property type="entry name" value="P-loop_NTPase"/>
</dbReference>
<dbReference type="InterPro" id="IPR039421">
    <property type="entry name" value="Type_1_exporter"/>
</dbReference>
<dbReference type="Proteomes" id="UP001479436">
    <property type="component" value="Unassembled WGS sequence"/>
</dbReference>
<evidence type="ECO:0000256" key="7">
    <source>
        <dbReference type="ARBA" id="ARBA00023136"/>
    </source>
</evidence>
<keyword evidence="5" id="KW-0067">ATP-binding</keyword>
<feature type="domain" description="ABC transmembrane type-1" evidence="11">
    <location>
        <begin position="721"/>
        <end position="1015"/>
    </location>
</feature>
<evidence type="ECO:0000313" key="13">
    <source>
        <dbReference type="Proteomes" id="UP001479436"/>
    </source>
</evidence>
<dbReference type="Gene3D" id="1.20.1560.10">
    <property type="entry name" value="ABC transporter type 1, transmembrane domain"/>
    <property type="match status" value="2"/>
</dbReference>
<keyword evidence="7 9" id="KW-0472">Membrane</keyword>
<dbReference type="EMBL" id="JASJQH010006930">
    <property type="protein sequence ID" value="KAK9723075.1"/>
    <property type="molecule type" value="Genomic_DNA"/>
</dbReference>
<dbReference type="SMART" id="SM00382">
    <property type="entry name" value="AAA"/>
    <property type="match status" value="2"/>
</dbReference>
<dbReference type="InterPro" id="IPR011527">
    <property type="entry name" value="ABC1_TM_dom"/>
</dbReference>
<gene>
    <name evidence="12" type="ORF">K7432_002135</name>
</gene>
<evidence type="ECO:0000256" key="3">
    <source>
        <dbReference type="ARBA" id="ARBA00022692"/>
    </source>
</evidence>
<dbReference type="Pfam" id="PF00005">
    <property type="entry name" value="ABC_tran"/>
    <property type="match status" value="2"/>
</dbReference>
<evidence type="ECO:0000256" key="4">
    <source>
        <dbReference type="ARBA" id="ARBA00022741"/>
    </source>
</evidence>
<dbReference type="PANTHER" id="PTHR43394:SF27">
    <property type="entry name" value="ATP-DEPENDENT TRANSLOCASE ABCB1-LIKE"/>
    <property type="match status" value="1"/>
</dbReference>
<feature type="transmembrane region" description="Helical" evidence="9">
    <location>
        <begin position="330"/>
        <end position="351"/>
    </location>
</feature>
<reference evidence="12 13" key="1">
    <citation type="submission" date="2023-04" db="EMBL/GenBank/DDBJ databases">
        <title>Genome of Basidiobolus ranarum AG-B5.</title>
        <authorList>
            <person name="Stajich J.E."/>
            <person name="Carter-House D."/>
            <person name="Gryganskyi A."/>
        </authorList>
    </citation>
    <scope>NUCLEOTIDE SEQUENCE [LARGE SCALE GENOMIC DNA]</scope>
    <source>
        <strain evidence="12 13">AG-B5</strain>
    </source>
</reference>